<accession>A0A2S4MCD5</accession>
<keyword evidence="3" id="KW-1185">Reference proteome</keyword>
<dbReference type="OrthoDB" id="1632915at2"/>
<sequence length="736" mass="80365">MTARDDDNANAPAPATEDLLAQAARRWAAGYEAERENINQAYEDLRFRAGDQWPKEAIAQREADQAPCLTINRIPQFVRQVTGDIRQGRPAIKVVPVDDGGDEAAAELRAGIIRYIENRCDAPGAYFSAADSQVNSGIGHWRVITEYASQTTFNQEIGIQLVQDGVSVVWDPDAVDLTRKDAMWCFVPVDIALDAYKEKYPDAPVTDFSGESEGHFEGWVTTSAVRVAEYFYKKPARITLALSADGTIRDVTEAAAEELAELAQQGARIEQRDSFKVYRCLITQGHILEKPALWPGRYIPIVPLLGEEIRIGPRVIRHGIVRFARDPQRMFNYFASKQAEVIALQPKAPWLGTERNFEAFEDEWENANTESRPYLRYTPDPSNGNAAPQRVQPPVSSQGVSEGLQLAAENMMAVIGIHQAGLGEASNEKSGRAILARQREGDVGTFVYLDNFARAVRHTGVILLDLIPHIYDTERTIRIVGEDGRMTPLRVNQAVGMVVGGEGEGGETATAQKLNDLSVGAYDVVIEQGPSYSTRREEAKDGMATLVQSVPGTFGLIGDLYVQAQDWPMKDQIAKRLKLGLPPAIQQMEAQGAGEQLPPQPPAQPSPETIAAQQQAQAEGARIQMDGAKTQSQIATEEQQRRIDLARAQSDLADAENARAIAAREAENAARRTEAEIALIEARRALALAQIDALGRGAGSGEMEAQMAQNNAPLREAQALAAEAQALATDTGGLER</sequence>
<feature type="region of interest" description="Disordered" evidence="1">
    <location>
        <begin position="378"/>
        <end position="397"/>
    </location>
</feature>
<dbReference type="RefSeq" id="WP_103718033.1">
    <property type="nucleotide sequence ID" value="NZ_PQFZ01000005.1"/>
</dbReference>
<dbReference type="EMBL" id="PQFZ01000005">
    <property type="protein sequence ID" value="POR52403.1"/>
    <property type="molecule type" value="Genomic_DNA"/>
</dbReference>
<feature type="compositionally biased region" description="Low complexity" evidence="1">
    <location>
        <begin position="606"/>
        <end position="618"/>
    </location>
</feature>
<organism evidence="2 3">
    <name type="scientific">Bosea psychrotolerans</name>
    <dbReference type="NCBI Taxonomy" id="1871628"/>
    <lineage>
        <taxon>Bacteria</taxon>
        <taxon>Pseudomonadati</taxon>
        <taxon>Pseudomonadota</taxon>
        <taxon>Alphaproteobacteria</taxon>
        <taxon>Hyphomicrobiales</taxon>
        <taxon>Boseaceae</taxon>
        <taxon>Bosea</taxon>
    </lineage>
</organism>
<evidence type="ECO:0000313" key="2">
    <source>
        <dbReference type="EMBL" id="POR52403.1"/>
    </source>
</evidence>
<evidence type="ECO:0000313" key="3">
    <source>
        <dbReference type="Proteomes" id="UP000236919"/>
    </source>
</evidence>
<protein>
    <submittedName>
        <fullName evidence="2">Phage P22-like portal protein</fullName>
    </submittedName>
</protein>
<evidence type="ECO:0000256" key="1">
    <source>
        <dbReference type="SAM" id="MobiDB-lite"/>
    </source>
</evidence>
<dbReference type="AlphaFoldDB" id="A0A2S4MCD5"/>
<dbReference type="InterPro" id="IPR032427">
    <property type="entry name" value="P22_portal"/>
</dbReference>
<dbReference type="Pfam" id="PF16510">
    <property type="entry name" value="P22_portal"/>
    <property type="match status" value="1"/>
</dbReference>
<dbReference type="Proteomes" id="UP000236919">
    <property type="component" value="Unassembled WGS sequence"/>
</dbReference>
<feature type="region of interest" description="Disordered" evidence="1">
    <location>
        <begin position="590"/>
        <end position="638"/>
    </location>
</feature>
<gene>
    <name evidence="2" type="ORF">CYD53_10568</name>
</gene>
<reference evidence="2 3" key="1">
    <citation type="submission" date="2018-01" db="EMBL/GenBank/DDBJ databases">
        <title>Genomic Encyclopedia of Type Strains, Phase III (KMG-III): the genomes of soil and plant-associated and newly described type strains.</title>
        <authorList>
            <person name="Whitman W."/>
        </authorList>
    </citation>
    <scope>NUCLEOTIDE SEQUENCE [LARGE SCALE GENOMIC DNA]</scope>
    <source>
        <strain evidence="2 3">1131</strain>
    </source>
</reference>
<name>A0A2S4MCD5_9HYPH</name>
<proteinExistence type="predicted"/>
<comment type="caution">
    <text evidence="2">The sequence shown here is derived from an EMBL/GenBank/DDBJ whole genome shotgun (WGS) entry which is preliminary data.</text>
</comment>